<evidence type="ECO:0000256" key="1">
    <source>
        <dbReference type="ARBA" id="ARBA00004651"/>
    </source>
</evidence>
<protein>
    <recommendedName>
        <fullName evidence="7">Cytochrome b561 bacterial/Ni-hydrogenase domain-containing protein</fullName>
    </recommendedName>
</protein>
<keyword evidence="2" id="KW-1003">Cell membrane</keyword>
<feature type="transmembrane region" description="Helical" evidence="6">
    <location>
        <begin position="56"/>
        <end position="78"/>
    </location>
</feature>
<dbReference type="InterPro" id="IPR011577">
    <property type="entry name" value="Cyt_b561_bac/Ni-Hgenase"/>
</dbReference>
<evidence type="ECO:0000256" key="5">
    <source>
        <dbReference type="ARBA" id="ARBA00023136"/>
    </source>
</evidence>
<keyword evidence="4 6" id="KW-1133">Transmembrane helix</keyword>
<feature type="domain" description="Cytochrome b561 bacterial/Ni-hydrogenase" evidence="7">
    <location>
        <begin position="23"/>
        <end position="187"/>
    </location>
</feature>
<feature type="transmembrane region" description="Helical" evidence="6">
    <location>
        <begin position="118"/>
        <end position="141"/>
    </location>
</feature>
<dbReference type="GO" id="GO:0022904">
    <property type="term" value="P:respiratory electron transport chain"/>
    <property type="evidence" value="ECO:0007669"/>
    <property type="project" value="InterPro"/>
</dbReference>
<dbReference type="Pfam" id="PF01292">
    <property type="entry name" value="Ni_hydr_CYTB"/>
    <property type="match status" value="1"/>
</dbReference>
<dbReference type="RefSeq" id="WP_179980093.1">
    <property type="nucleotide sequence ID" value="NZ_LT608333.1"/>
</dbReference>
<comment type="subcellular location">
    <subcellularLocation>
        <location evidence="1">Cell membrane</location>
        <topology evidence="1">Multi-pass membrane protein</topology>
    </subcellularLocation>
</comment>
<dbReference type="AlphaFoldDB" id="A0A212L3U6"/>
<dbReference type="GO" id="GO:0005886">
    <property type="term" value="C:plasma membrane"/>
    <property type="evidence" value="ECO:0007669"/>
    <property type="project" value="UniProtKB-SubCell"/>
</dbReference>
<dbReference type="EMBL" id="FMJC01000002">
    <property type="protein sequence ID" value="SCM72195.1"/>
    <property type="molecule type" value="Genomic_DNA"/>
</dbReference>
<dbReference type="GO" id="GO:0009055">
    <property type="term" value="F:electron transfer activity"/>
    <property type="evidence" value="ECO:0007669"/>
    <property type="project" value="InterPro"/>
</dbReference>
<feature type="transmembrane region" description="Helical" evidence="6">
    <location>
        <begin position="25"/>
        <end position="50"/>
    </location>
</feature>
<evidence type="ECO:0000256" key="2">
    <source>
        <dbReference type="ARBA" id="ARBA00022475"/>
    </source>
</evidence>
<sequence length="191" mass="21356">MTVKEKVVAQGALLWKFLGFFQPPLLRCIHASVITLVLLQILLSFGMVVLPSGLSPLVWIHIILGMFLCVFGVTLVVLSVKKRGLRNFFPYLWGDNDQLIKDLRAAAQFKVVGPRPKGLPACVQGLGMWALLLTVASGLWWFDNWSNHRSLLTAYSVHKFFAWSLALYLVGHGGMALAHFAIWQKKTAPKK</sequence>
<evidence type="ECO:0000256" key="4">
    <source>
        <dbReference type="ARBA" id="ARBA00022989"/>
    </source>
</evidence>
<keyword evidence="5 6" id="KW-0472">Membrane</keyword>
<accession>A0A212L3U6</accession>
<evidence type="ECO:0000256" key="3">
    <source>
        <dbReference type="ARBA" id="ARBA00022692"/>
    </source>
</evidence>
<organism evidence="8">
    <name type="scientific">uncultured Desulfovibrio sp</name>
    <dbReference type="NCBI Taxonomy" id="167968"/>
    <lineage>
        <taxon>Bacteria</taxon>
        <taxon>Pseudomonadati</taxon>
        <taxon>Thermodesulfobacteriota</taxon>
        <taxon>Desulfovibrionia</taxon>
        <taxon>Desulfovibrionales</taxon>
        <taxon>Desulfovibrionaceae</taxon>
        <taxon>Desulfovibrio</taxon>
        <taxon>environmental samples</taxon>
    </lineage>
</organism>
<evidence type="ECO:0000259" key="7">
    <source>
        <dbReference type="Pfam" id="PF01292"/>
    </source>
</evidence>
<evidence type="ECO:0000256" key="6">
    <source>
        <dbReference type="SAM" id="Phobius"/>
    </source>
</evidence>
<reference evidence="8" key="1">
    <citation type="submission" date="2016-08" db="EMBL/GenBank/DDBJ databases">
        <authorList>
            <person name="Seilhamer J.J."/>
        </authorList>
    </citation>
    <scope>NUCLEOTIDE SEQUENCE</scope>
    <source>
        <strain evidence="8">86-1</strain>
    </source>
</reference>
<name>A0A212L3U6_9BACT</name>
<dbReference type="SUPFAM" id="SSF81342">
    <property type="entry name" value="Transmembrane di-heme cytochromes"/>
    <property type="match status" value="1"/>
</dbReference>
<dbReference type="Gene3D" id="1.20.950.20">
    <property type="entry name" value="Transmembrane di-heme cytochromes, Chain C"/>
    <property type="match status" value="1"/>
</dbReference>
<proteinExistence type="predicted"/>
<gene>
    <name evidence="8" type="ORF">KL86DES1_20455</name>
</gene>
<keyword evidence="3 6" id="KW-0812">Transmembrane</keyword>
<dbReference type="InterPro" id="IPR016174">
    <property type="entry name" value="Di-haem_cyt_TM"/>
</dbReference>
<feature type="transmembrane region" description="Helical" evidence="6">
    <location>
        <begin position="161"/>
        <end position="183"/>
    </location>
</feature>
<evidence type="ECO:0000313" key="8">
    <source>
        <dbReference type="EMBL" id="SCM72195.1"/>
    </source>
</evidence>